<organism evidence="1 2">
    <name type="scientific">Sphaerodactylus townsendi</name>
    <dbReference type="NCBI Taxonomy" id="933632"/>
    <lineage>
        <taxon>Eukaryota</taxon>
        <taxon>Metazoa</taxon>
        <taxon>Chordata</taxon>
        <taxon>Craniata</taxon>
        <taxon>Vertebrata</taxon>
        <taxon>Euteleostomi</taxon>
        <taxon>Lepidosauria</taxon>
        <taxon>Squamata</taxon>
        <taxon>Bifurcata</taxon>
        <taxon>Gekkota</taxon>
        <taxon>Sphaerodactylidae</taxon>
        <taxon>Sphaerodactylus</taxon>
    </lineage>
</organism>
<gene>
    <name evidence="1" type="ORF">K3G42_027544</name>
</gene>
<evidence type="ECO:0000313" key="1">
    <source>
        <dbReference type="EMBL" id="KAH8017242.1"/>
    </source>
</evidence>
<dbReference type="Proteomes" id="UP000827872">
    <property type="component" value="Linkage Group LG01"/>
</dbReference>
<dbReference type="EMBL" id="CM037614">
    <property type="protein sequence ID" value="KAH8017242.1"/>
    <property type="molecule type" value="Genomic_DNA"/>
</dbReference>
<sequence>MDEQEGLAGPVRSAHEYCCISPTSSGTAWYLVRPPGCILPASRKQSGGSLNRETGRDAMCCHFSQAL</sequence>
<protein>
    <submittedName>
        <fullName evidence="1">Uncharacterized protein</fullName>
    </submittedName>
</protein>
<evidence type="ECO:0000313" key="2">
    <source>
        <dbReference type="Proteomes" id="UP000827872"/>
    </source>
</evidence>
<comment type="caution">
    <text evidence="1">The sequence shown here is derived from an EMBL/GenBank/DDBJ whole genome shotgun (WGS) entry which is preliminary data.</text>
</comment>
<keyword evidence="2" id="KW-1185">Reference proteome</keyword>
<reference evidence="1" key="1">
    <citation type="submission" date="2021-08" db="EMBL/GenBank/DDBJ databases">
        <title>The first chromosome-level gecko genome reveals the dynamic sex chromosomes of Neotropical dwarf geckos (Sphaerodactylidae: Sphaerodactylus).</title>
        <authorList>
            <person name="Pinto B.J."/>
            <person name="Keating S.E."/>
            <person name="Gamble T."/>
        </authorList>
    </citation>
    <scope>NUCLEOTIDE SEQUENCE</scope>
    <source>
        <strain evidence="1">TG3544</strain>
    </source>
</reference>
<name>A0ACB8GCD6_9SAUR</name>
<proteinExistence type="predicted"/>
<accession>A0ACB8GCD6</accession>